<dbReference type="AlphaFoldDB" id="A0A655CLV0"/>
<reference evidence="1 2" key="1">
    <citation type="submission" date="2015-03" db="EMBL/GenBank/DDBJ databases">
        <authorList>
            <consortium name="Pathogen Informatics"/>
        </authorList>
    </citation>
    <scope>NUCLEOTIDE SEQUENCE [LARGE SCALE GENOMIC DNA]</scope>
    <source>
        <strain evidence="1 2">Bir 185</strain>
    </source>
</reference>
<sequence>MVMDSLGVTGLAVQQAISHSTPPGSRLLGWRRDGQYVLNADRAHHISQHPRRRPFEVDPFGQRFEQFVRIAGMYSVCL</sequence>
<organism evidence="1 2">
    <name type="scientific">Mycobacterium tuberculosis</name>
    <dbReference type="NCBI Taxonomy" id="1773"/>
    <lineage>
        <taxon>Bacteria</taxon>
        <taxon>Bacillati</taxon>
        <taxon>Actinomycetota</taxon>
        <taxon>Actinomycetes</taxon>
        <taxon>Mycobacteriales</taxon>
        <taxon>Mycobacteriaceae</taxon>
        <taxon>Mycobacterium</taxon>
        <taxon>Mycobacterium tuberculosis complex</taxon>
    </lineage>
</organism>
<dbReference type="EMBL" id="CNFT01001209">
    <property type="protein sequence ID" value="CKT00955.1"/>
    <property type="molecule type" value="Genomic_DNA"/>
</dbReference>
<protein>
    <submittedName>
        <fullName evidence="1">Uncharacterized protein</fullName>
    </submittedName>
</protein>
<name>A0A655CLV0_MYCTX</name>
<evidence type="ECO:0000313" key="2">
    <source>
        <dbReference type="Proteomes" id="UP000050164"/>
    </source>
</evidence>
<accession>A0A655CLV0</accession>
<dbReference type="Proteomes" id="UP000050164">
    <property type="component" value="Unassembled WGS sequence"/>
</dbReference>
<gene>
    <name evidence="1" type="ORF">ERS027659_03847</name>
</gene>
<evidence type="ECO:0000313" key="1">
    <source>
        <dbReference type="EMBL" id="CKT00955.1"/>
    </source>
</evidence>
<proteinExistence type="predicted"/>